<dbReference type="AlphaFoldDB" id="A0A9X1VA75"/>
<dbReference type="EMBL" id="JALBUF010000016">
    <property type="protein sequence ID" value="MCI0184551.1"/>
    <property type="molecule type" value="Genomic_DNA"/>
</dbReference>
<dbReference type="NCBIfam" id="NF038403">
    <property type="entry name" value="perm_prefix_1"/>
    <property type="match status" value="1"/>
</dbReference>
<proteinExistence type="predicted"/>
<evidence type="ECO:0000256" key="1">
    <source>
        <dbReference type="SAM" id="Phobius"/>
    </source>
</evidence>
<gene>
    <name evidence="2" type="ORF">MM817_02848</name>
</gene>
<accession>A0A9X1VA75</accession>
<dbReference type="Proteomes" id="UP001139263">
    <property type="component" value="Unassembled WGS sequence"/>
</dbReference>
<keyword evidence="3" id="KW-1185">Reference proteome</keyword>
<dbReference type="InterPro" id="IPR047928">
    <property type="entry name" value="Perm_prefix_1"/>
</dbReference>
<organism evidence="2 3">
    <name type="scientific">Sulfoacidibacillus ferrooxidans</name>
    <dbReference type="NCBI Taxonomy" id="2005001"/>
    <lineage>
        <taxon>Bacteria</taxon>
        <taxon>Bacillati</taxon>
        <taxon>Bacillota</taxon>
        <taxon>Bacilli</taxon>
        <taxon>Bacillales</taxon>
        <taxon>Alicyclobacillaceae</taxon>
        <taxon>Sulfoacidibacillus</taxon>
    </lineage>
</organism>
<name>A0A9X1VA75_9BACL</name>
<keyword evidence="1" id="KW-0472">Membrane</keyword>
<keyword evidence="1" id="KW-0812">Transmembrane</keyword>
<sequence length="159" mass="17595">MREIDQYVESIYSDVEDSPEVAELKVEMRNHLMEAATTLQQLGYCEKDSIRISIERFGDEDSLRNGPNNLNHPSGDDPDSLARNNGIVALILSVLSIVLPLLGLIFGVIGFLISRRNTKYQKATLGSARMSSIAFIISIVGIVIQLLEIIGTISFYHSV</sequence>
<comment type="caution">
    <text evidence="2">The sequence shown here is derived from an EMBL/GenBank/DDBJ whole genome shotgun (WGS) entry which is preliminary data.</text>
</comment>
<evidence type="ECO:0000313" key="3">
    <source>
        <dbReference type="Proteomes" id="UP001139263"/>
    </source>
</evidence>
<feature type="transmembrane region" description="Helical" evidence="1">
    <location>
        <begin position="133"/>
        <end position="156"/>
    </location>
</feature>
<dbReference type="RefSeq" id="WP_241716322.1">
    <property type="nucleotide sequence ID" value="NZ_JALBUF010000016.1"/>
</dbReference>
<keyword evidence="1" id="KW-1133">Transmembrane helix</keyword>
<evidence type="ECO:0000313" key="2">
    <source>
        <dbReference type="EMBL" id="MCI0184551.1"/>
    </source>
</evidence>
<evidence type="ECO:0008006" key="4">
    <source>
        <dbReference type="Google" id="ProtNLM"/>
    </source>
</evidence>
<protein>
    <recommendedName>
        <fullName evidence="4">DUF4190 domain-containing protein</fullName>
    </recommendedName>
</protein>
<feature type="transmembrane region" description="Helical" evidence="1">
    <location>
        <begin position="87"/>
        <end position="113"/>
    </location>
</feature>
<reference evidence="2" key="1">
    <citation type="submission" date="2022-03" db="EMBL/GenBank/DDBJ databases">
        <title>Draft Genome Sequence of Firmicute Strain S0AB, a Heterotrophic Iron/Sulfur-Oxidizing Extreme Acidophile.</title>
        <authorList>
            <person name="Vergara E."/>
            <person name="Pakostova E."/>
            <person name="Johnson D.B."/>
            <person name="Holmes D.S."/>
        </authorList>
    </citation>
    <scope>NUCLEOTIDE SEQUENCE</scope>
    <source>
        <strain evidence="2">S0AB</strain>
    </source>
</reference>